<proteinExistence type="predicted"/>
<evidence type="ECO:0000313" key="3">
    <source>
        <dbReference type="EMBL" id="WMT08417.1"/>
    </source>
</evidence>
<organism evidence="3 4">
    <name type="scientific">Natrinema thermotolerans</name>
    <dbReference type="NCBI Taxonomy" id="121872"/>
    <lineage>
        <taxon>Archaea</taxon>
        <taxon>Methanobacteriati</taxon>
        <taxon>Methanobacteriota</taxon>
        <taxon>Stenosarchaea group</taxon>
        <taxon>Halobacteria</taxon>
        <taxon>Halobacteriales</taxon>
        <taxon>Natrialbaceae</taxon>
        <taxon>Natrinema</taxon>
    </lineage>
</organism>
<evidence type="ECO:0000313" key="2">
    <source>
        <dbReference type="EMBL" id="WMT07785.1"/>
    </source>
</evidence>
<keyword evidence="1" id="KW-0812">Transmembrane</keyword>
<evidence type="ECO:0000256" key="1">
    <source>
        <dbReference type="SAM" id="Phobius"/>
    </source>
</evidence>
<dbReference type="Proteomes" id="UP001224926">
    <property type="component" value="Chromosome"/>
</dbReference>
<gene>
    <name evidence="3" type="ORF">NP511_02010</name>
    <name evidence="2" type="ORF">NP511_20725</name>
</gene>
<sequence>MLETQPDGATLAPHHFTWGALLTAWAATYAWDRFTDREPLMLSLGVVAGLFSFVMLWRYYAVAGAIGTLVGTVITTAGLVRFRRYASRPSFWVAAFGVYAMWDDWASHALSIWTPLDWLFEAYVHGIIS</sequence>
<feature type="transmembrane region" description="Helical" evidence="1">
    <location>
        <begin position="63"/>
        <end position="82"/>
    </location>
</feature>
<accession>A0AAF0T2L5</accession>
<keyword evidence="1" id="KW-1133">Transmembrane helix</keyword>
<name>A0AAF0T2L5_9EURY</name>
<protein>
    <submittedName>
        <fullName evidence="3">Uncharacterized protein</fullName>
    </submittedName>
</protein>
<dbReference type="EMBL" id="CP101873">
    <property type="protein sequence ID" value="WMT07785.1"/>
    <property type="molecule type" value="Genomic_DNA"/>
</dbReference>
<reference evidence="3 4" key="1">
    <citation type="submission" date="2022-07" db="EMBL/GenBank/DDBJ databases">
        <title>Two temperate virus in Haloterrigena jeotgali A29.</title>
        <authorList>
            <person name="Deng X."/>
        </authorList>
    </citation>
    <scope>NUCLEOTIDE SEQUENCE [LARGE SCALE GENOMIC DNA]</scope>
    <source>
        <strain evidence="3 4">A29</strain>
    </source>
</reference>
<dbReference type="GeneID" id="84216419"/>
<feature type="transmembrane region" description="Helical" evidence="1">
    <location>
        <begin position="40"/>
        <end position="57"/>
    </location>
</feature>
<dbReference type="GeneID" id="39864889"/>
<keyword evidence="1" id="KW-0472">Membrane</keyword>
<dbReference type="EMBL" id="CP101873">
    <property type="protein sequence ID" value="WMT08417.1"/>
    <property type="molecule type" value="Genomic_DNA"/>
</dbReference>
<keyword evidence="4" id="KW-1185">Reference proteome</keyword>
<dbReference type="AlphaFoldDB" id="A0AAF0T2L5"/>
<dbReference type="RefSeq" id="WP_049964198.1">
    <property type="nucleotide sequence ID" value="NZ_CP101873.1"/>
</dbReference>
<feature type="transmembrane region" description="Helical" evidence="1">
    <location>
        <begin position="12"/>
        <end position="31"/>
    </location>
</feature>
<evidence type="ECO:0000313" key="4">
    <source>
        <dbReference type="Proteomes" id="UP001224926"/>
    </source>
</evidence>